<comment type="caution">
    <text evidence="1">The sequence shown here is derived from an EMBL/GenBank/DDBJ whole genome shotgun (WGS) entry which is preliminary data.</text>
</comment>
<keyword evidence="2" id="KW-1185">Reference proteome</keyword>
<sequence length="280" mass="31646">SDPNERAVVSALYNDLFAIPAATLGYSLQKSGTSARRILFHIPGRISAHALCIVRAAGWELLEVELIPPPHDGKGIGYRFGDQYTKLHLWSLDTLLALRRVVYLDADTLVRRNFDELFDLQFPFGAVPDVYPNSGFKLQFNAGVLVLHPNTSTFESALSRIPDARYPPTEAEQAFLNVYFGADVVRLPYMYNANLAIRDRSPAMWDALRDEIRIVHYTSPTPFPKDGKGVFAGARLERSINKARRYRNGAHAEAIGWWVEAYNEFRVQNRFALETCDRLA</sequence>
<dbReference type="Proteomes" id="UP001203297">
    <property type="component" value="Unassembled WGS sequence"/>
</dbReference>
<proteinExistence type="predicted"/>
<protein>
    <submittedName>
        <fullName evidence="1">Nucleotide-diphospho-sugar transferase</fullName>
    </submittedName>
</protein>
<dbReference type="EMBL" id="WTXG01000023">
    <property type="protein sequence ID" value="KAI0299335.1"/>
    <property type="molecule type" value="Genomic_DNA"/>
</dbReference>
<evidence type="ECO:0000313" key="2">
    <source>
        <dbReference type="Proteomes" id="UP001203297"/>
    </source>
</evidence>
<gene>
    <name evidence="1" type="ORF">B0F90DRAFT_1631389</name>
</gene>
<dbReference type="Pfam" id="PF01501">
    <property type="entry name" value="Glyco_transf_8"/>
    <property type="match status" value="1"/>
</dbReference>
<reference evidence="1" key="1">
    <citation type="journal article" date="2022" name="New Phytol.">
        <title>Evolutionary transition to the ectomycorrhizal habit in the genomes of a hyperdiverse lineage of mushroom-forming fungi.</title>
        <authorList>
            <person name="Looney B."/>
            <person name="Miyauchi S."/>
            <person name="Morin E."/>
            <person name="Drula E."/>
            <person name="Courty P.E."/>
            <person name="Kohler A."/>
            <person name="Kuo A."/>
            <person name="LaButti K."/>
            <person name="Pangilinan J."/>
            <person name="Lipzen A."/>
            <person name="Riley R."/>
            <person name="Andreopoulos W."/>
            <person name="He G."/>
            <person name="Johnson J."/>
            <person name="Nolan M."/>
            <person name="Tritt A."/>
            <person name="Barry K.W."/>
            <person name="Grigoriev I.V."/>
            <person name="Nagy L.G."/>
            <person name="Hibbett D."/>
            <person name="Henrissat B."/>
            <person name="Matheny P.B."/>
            <person name="Labbe J."/>
            <person name="Martin F.M."/>
        </authorList>
    </citation>
    <scope>NUCLEOTIDE SEQUENCE</scope>
    <source>
        <strain evidence="1">BPL690</strain>
    </source>
</reference>
<keyword evidence="1" id="KW-0808">Transferase</keyword>
<dbReference type="Gene3D" id="3.90.550.10">
    <property type="entry name" value="Spore Coat Polysaccharide Biosynthesis Protein SpsA, Chain A"/>
    <property type="match status" value="1"/>
</dbReference>
<dbReference type="InterPro" id="IPR029044">
    <property type="entry name" value="Nucleotide-diphossugar_trans"/>
</dbReference>
<evidence type="ECO:0000313" key="1">
    <source>
        <dbReference type="EMBL" id="KAI0299335.1"/>
    </source>
</evidence>
<organism evidence="1 2">
    <name type="scientific">Multifurca ochricompacta</name>
    <dbReference type="NCBI Taxonomy" id="376703"/>
    <lineage>
        <taxon>Eukaryota</taxon>
        <taxon>Fungi</taxon>
        <taxon>Dikarya</taxon>
        <taxon>Basidiomycota</taxon>
        <taxon>Agaricomycotina</taxon>
        <taxon>Agaricomycetes</taxon>
        <taxon>Russulales</taxon>
        <taxon>Russulaceae</taxon>
        <taxon>Multifurca</taxon>
    </lineage>
</organism>
<name>A0AAD4M2S7_9AGAM</name>
<dbReference type="InterPro" id="IPR002495">
    <property type="entry name" value="Glyco_trans_8"/>
</dbReference>
<dbReference type="GO" id="GO:0016757">
    <property type="term" value="F:glycosyltransferase activity"/>
    <property type="evidence" value="ECO:0007669"/>
    <property type="project" value="InterPro"/>
</dbReference>
<feature type="non-terminal residue" evidence="1">
    <location>
        <position position="1"/>
    </location>
</feature>
<dbReference type="SUPFAM" id="SSF53448">
    <property type="entry name" value="Nucleotide-diphospho-sugar transferases"/>
    <property type="match status" value="1"/>
</dbReference>
<dbReference type="AlphaFoldDB" id="A0AAD4M2S7"/>
<dbReference type="InterPro" id="IPR050587">
    <property type="entry name" value="GNT1/Glycosyltrans_8"/>
</dbReference>
<dbReference type="PANTHER" id="PTHR11183">
    <property type="entry name" value="GLYCOGENIN SUBFAMILY MEMBER"/>
    <property type="match status" value="1"/>
</dbReference>
<accession>A0AAD4M2S7</accession>